<dbReference type="SUPFAM" id="SSF47384">
    <property type="entry name" value="Homodimeric domain of signal transducing histidine kinase"/>
    <property type="match status" value="1"/>
</dbReference>
<reference evidence="1 2" key="1">
    <citation type="submission" date="2020-08" db="EMBL/GenBank/DDBJ databases">
        <title>Genomic Encyclopedia of Type Strains, Phase IV (KMG-IV): sequencing the most valuable type-strain genomes for metagenomic binning, comparative biology and taxonomic classification.</title>
        <authorList>
            <person name="Goeker M."/>
        </authorList>
    </citation>
    <scope>NUCLEOTIDE SEQUENCE [LARGE SCALE GENOMIC DNA]</scope>
    <source>
        <strain evidence="1 2">DSM 102044</strain>
    </source>
</reference>
<sequence>MASLGELTAGIAHEIQNLLNFVNNFSEESEELVDEMNKELEKGDIEEAKFIGKDLKENLAKINHHGKLADAIVKGMLEHSRAKKGEKVLTDLNALADEYVGFLIMV</sequence>
<dbReference type="EMBL" id="JACIJO010000002">
    <property type="protein sequence ID" value="MBB6326676.1"/>
    <property type="molecule type" value="Genomic_DNA"/>
</dbReference>
<dbReference type="Proteomes" id="UP000588604">
    <property type="component" value="Unassembled WGS sequence"/>
</dbReference>
<accession>A0A841MR82</accession>
<organism evidence="1 2">
    <name type="scientific">Algoriphagus iocasae</name>
    <dbReference type="NCBI Taxonomy" id="1836499"/>
    <lineage>
        <taxon>Bacteria</taxon>
        <taxon>Pseudomonadati</taxon>
        <taxon>Bacteroidota</taxon>
        <taxon>Cytophagia</taxon>
        <taxon>Cytophagales</taxon>
        <taxon>Cyclobacteriaceae</taxon>
        <taxon>Algoriphagus</taxon>
    </lineage>
</organism>
<evidence type="ECO:0000313" key="1">
    <source>
        <dbReference type="EMBL" id="MBB6326676.1"/>
    </source>
</evidence>
<protein>
    <submittedName>
        <fullName evidence="1">Signal transduction histidine kinase</fullName>
    </submittedName>
</protein>
<keyword evidence="1" id="KW-0808">Transferase</keyword>
<dbReference type="RefSeq" id="WP_317168186.1">
    <property type="nucleotide sequence ID" value="NZ_JACIJO010000002.1"/>
</dbReference>
<dbReference type="InterPro" id="IPR036097">
    <property type="entry name" value="HisK_dim/P_sf"/>
</dbReference>
<keyword evidence="2" id="KW-1185">Reference proteome</keyword>
<gene>
    <name evidence="1" type="ORF">FHS59_002304</name>
</gene>
<dbReference type="GO" id="GO:0000155">
    <property type="term" value="F:phosphorelay sensor kinase activity"/>
    <property type="evidence" value="ECO:0007669"/>
    <property type="project" value="InterPro"/>
</dbReference>
<dbReference type="AlphaFoldDB" id="A0A841MR82"/>
<dbReference type="Gene3D" id="1.10.287.130">
    <property type="match status" value="1"/>
</dbReference>
<proteinExistence type="predicted"/>
<keyword evidence="1" id="KW-0418">Kinase</keyword>
<comment type="caution">
    <text evidence="1">The sequence shown here is derived from an EMBL/GenBank/DDBJ whole genome shotgun (WGS) entry which is preliminary data.</text>
</comment>
<name>A0A841MR82_9BACT</name>
<evidence type="ECO:0000313" key="2">
    <source>
        <dbReference type="Proteomes" id="UP000588604"/>
    </source>
</evidence>